<dbReference type="PANTHER" id="PTHR34456">
    <property type="entry name" value="MITOVIRUS RNA-DEPENDENT RNA POLYMERASE"/>
    <property type="match status" value="1"/>
</dbReference>
<evidence type="ECO:0000256" key="3">
    <source>
        <dbReference type="ARBA" id="ARBA00022695"/>
    </source>
</evidence>
<dbReference type="Pfam" id="PF05919">
    <property type="entry name" value="Mitovir_RNA_pol"/>
    <property type="match status" value="1"/>
</dbReference>
<keyword evidence="2" id="KW-0808">Transferase</keyword>
<name>A0A9Y1G6K5_9VIRU</name>
<organism evidence="4">
    <name type="scientific">Yunnan mito-like virus 35</name>
    <dbReference type="NCBI Taxonomy" id="2937241"/>
    <lineage>
        <taxon>Viruses</taxon>
        <taxon>Riboviria</taxon>
        <taxon>Orthornavirae</taxon>
        <taxon>Lenarviricota</taxon>
        <taxon>Howeltoviricetes</taxon>
        <taxon>Cryppavirales</taxon>
        <taxon>Mitoviridae</taxon>
    </lineage>
</organism>
<sequence>MTTNKTTIKRPVRREDRRLKIYDLTGKVVKWLSVLLQIKERLVLKSGDTANLPQKLLDDLCKRLSTRIKTRGVKDTISFVKATRNNFYNYLSGNPLRVEGSKCFGSPSFPSILGPLKKYVDDENLNVIRLILTVLTASRALKLKGEVDMSSVTQPIKGDVPDLTQNMPSFWKDLGYKVNPSSLPRTLTSVKWMDYRLSRGPNGHSLRAAAYEADIMPEGLKKSLDIIAPGIAARIEGCQKGLISKFMVVWGYALDKARGIVRRIVSFPDKEGKMRTIGVLDYWSQLALKPFHSYLARMLEKIRQDCTLDQSKFLDLMKGYEGVVYSVDLSSATDRFPLRVISQLLKVRLPSTFVDAWADVMVGYPFHSQGREFIYAAGTAMGAYSSFNSFALTHHFIIYHCCKELGISWKKLPYALLGDDIIIGNEAVAEKYMAMLQELHVSYSPAKTHKSLYFYEFAKRIIYKGSEVSPFPISALAEASKNSDILCLLLLEIEKRGWCIPEISLSVRVYFSLVKEFRAKLCKKIAQRSLAFSNVIKMTLSDIPAHIVFNDLVRRNKADPGPFNETHDVALRHIYEFSLFELVKKGITQVYSEVLGRGMTSVMKSNTLLKTYYAWCDDQKKVLGNNAPVNYMIINSPIYGAIYALEKQLSDERKSTEAIINSTTGVFRKSDLKPKYNKSKVSDLLTLEKDKKTLANTLKEFFNILLKEAKIAQWELEYTPLVFGNLDKVEKIKRELQYSADAIVPERGTPKLNKKLIRPAVKISQSEFDALLNSMR</sequence>
<evidence type="ECO:0000256" key="1">
    <source>
        <dbReference type="ARBA" id="ARBA00022484"/>
    </source>
</evidence>
<dbReference type="EMBL" id="ON001574">
    <property type="protein sequence ID" value="UPW42177.1"/>
    <property type="molecule type" value="Genomic_RNA"/>
</dbReference>
<dbReference type="InterPro" id="IPR043502">
    <property type="entry name" value="DNA/RNA_pol_sf"/>
</dbReference>
<keyword evidence="3" id="KW-0548">Nucleotidyltransferase</keyword>
<dbReference type="SUPFAM" id="SSF56672">
    <property type="entry name" value="DNA/RNA polymerases"/>
    <property type="match status" value="1"/>
</dbReference>
<protein>
    <submittedName>
        <fullName evidence="4">RNA dependent RNA polymerase</fullName>
    </submittedName>
</protein>
<reference evidence="4" key="1">
    <citation type="journal article" date="2022" name="Virus Evol.">
        <title>Resolving deep evolutionary relationships within the RNA virus phylum Lenarviricota.</title>
        <authorList>
            <person name="Sadiq S."/>
            <person name="Chen Y.M."/>
            <person name="Zhang Y.Z."/>
            <person name="Holmes E.C."/>
        </authorList>
    </citation>
    <scope>NUCLEOTIDE SEQUENCE</scope>
    <source>
        <strain evidence="4">R1-k141_327236</strain>
    </source>
</reference>
<evidence type="ECO:0000313" key="4">
    <source>
        <dbReference type="EMBL" id="UPW42177.1"/>
    </source>
</evidence>
<accession>A0A9Y1G6K5</accession>
<dbReference type="PANTHER" id="PTHR34456:SF13">
    <property type="entry name" value="REVERSE TRANSCRIPTASE DOMAIN-CONTAINING PROTEIN"/>
    <property type="match status" value="1"/>
</dbReference>
<proteinExistence type="predicted"/>
<dbReference type="InterPro" id="IPR008686">
    <property type="entry name" value="RNA_pol_mitovir"/>
</dbReference>
<dbReference type="GO" id="GO:0003968">
    <property type="term" value="F:RNA-directed RNA polymerase activity"/>
    <property type="evidence" value="ECO:0007669"/>
    <property type="project" value="UniProtKB-KW"/>
</dbReference>
<evidence type="ECO:0000256" key="2">
    <source>
        <dbReference type="ARBA" id="ARBA00022679"/>
    </source>
</evidence>
<reference evidence="4" key="2">
    <citation type="submission" date="2022-03" db="EMBL/GenBank/DDBJ databases">
        <authorList>
            <person name="Chen Y.-M."/>
            <person name="Sadiq S."/>
            <person name="Zhang Y.-Z."/>
            <person name="Holmes E.C."/>
        </authorList>
    </citation>
    <scope>NUCLEOTIDE SEQUENCE</scope>
    <source>
        <strain evidence="4">R1-k141_327236</strain>
    </source>
</reference>
<keyword evidence="1" id="KW-0696">RNA-directed RNA polymerase</keyword>